<accession>A0A1I4HY31</accession>
<reference evidence="2" key="1">
    <citation type="submission" date="2016-10" db="EMBL/GenBank/DDBJ databases">
        <authorList>
            <person name="Varghese N."/>
            <person name="Submissions S."/>
        </authorList>
    </citation>
    <scope>NUCLEOTIDE SEQUENCE [LARGE SCALE GENOMIC DNA]</scope>
    <source>
        <strain evidence="2">CGMCC 1.7738</strain>
    </source>
</reference>
<dbReference type="Proteomes" id="UP000199607">
    <property type="component" value="Unassembled WGS sequence"/>
</dbReference>
<keyword evidence="2" id="KW-1185">Reference proteome</keyword>
<name>A0A1I4HY31_9EURY</name>
<gene>
    <name evidence="1" type="ORF">SAMN04487950_3904</name>
</gene>
<evidence type="ECO:0000313" key="1">
    <source>
        <dbReference type="EMBL" id="SFL46800.1"/>
    </source>
</evidence>
<protein>
    <submittedName>
        <fullName evidence="1">Uncharacterized protein</fullName>
    </submittedName>
</protein>
<dbReference type="AlphaFoldDB" id="A0A1I4HY31"/>
<sequence length="62" mass="7300">MNTKRLSQALEDQMLTMRAEFSMTTETSPNPVRECVQHTESEFIISNPDFQNTYVRNFRLSK</sequence>
<evidence type="ECO:0000313" key="2">
    <source>
        <dbReference type="Proteomes" id="UP000199607"/>
    </source>
</evidence>
<organism evidence="1 2">
    <name type="scientific">Halogranum rubrum</name>
    <dbReference type="NCBI Taxonomy" id="553466"/>
    <lineage>
        <taxon>Archaea</taxon>
        <taxon>Methanobacteriati</taxon>
        <taxon>Methanobacteriota</taxon>
        <taxon>Stenosarchaea group</taxon>
        <taxon>Halobacteria</taxon>
        <taxon>Halobacteriales</taxon>
        <taxon>Haloferacaceae</taxon>
    </lineage>
</organism>
<proteinExistence type="predicted"/>
<dbReference type="EMBL" id="FOTC01000006">
    <property type="protein sequence ID" value="SFL46800.1"/>
    <property type="molecule type" value="Genomic_DNA"/>
</dbReference>